<dbReference type="InterPro" id="IPR036875">
    <property type="entry name" value="Znf_CCHC_sf"/>
</dbReference>
<feature type="compositionally biased region" description="Basic and acidic residues" evidence="2">
    <location>
        <begin position="451"/>
        <end position="465"/>
    </location>
</feature>
<feature type="compositionally biased region" description="Low complexity" evidence="2">
    <location>
        <begin position="193"/>
        <end position="202"/>
    </location>
</feature>
<keyword evidence="5" id="KW-1185">Reference proteome</keyword>
<proteinExistence type="predicted"/>
<evidence type="ECO:0000256" key="2">
    <source>
        <dbReference type="SAM" id="MobiDB-lite"/>
    </source>
</evidence>
<dbReference type="SMART" id="SM00343">
    <property type="entry name" value="ZnF_C2HC"/>
    <property type="match status" value="1"/>
</dbReference>
<keyword evidence="1" id="KW-0863">Zinc-finger</keyword>
<dbReference type="InterPro" id="IPR001878">
    <property type="entry name" value="Znf_CCHC"/>
</dbReference>
<feature type="region of interest" description="Disordered" evidence="2">
    <location>
        <begin position="193"/>
        <end position="212"/>
    </location>
</feature>
<feature type="compositionally biased region" description="Gly residues" evidence="2">
    <location>
        <begin position="374"/>
        <end position="389"/>
    </location>
</feature>
<organism evidence="4 5">
    <name type="scientific">Takifugu flavidus</name>
    <name type="common">sansaifugu</name>
    <dbReference type="NCBI Taxonomy" id="433684"/>
    <lineage>
        <taxon>Eukaryota</taxon>
        <taxon>Metazoa</taxon>
        <taxon>Chordata</taxon>
        <taxon>Craniata</taxon>
        <taxon>Vertebrata</taxon>
        <taxon>Euteleostomi</taxon>
        <taxon>Actinopterygii</taxon>
        <taxon>Neopterygii</taxon>
        <taxon>Teleostei</taxon>
        <taxon>Neoteleostei</taxon>
        <taxon>Acanthomorphata</taxon>
        <taxon>Eupercaria</taxon>
        <taxon>Tetraodontiformes</taxon>
        <taxon>Tetradontoidea</taxon>
        <taxon>Tetraodontidae</taxon>
        <taxon>Takifugu</taxon>
    </lineage>
</organism>
<feature type="region of interest" description="Disordered" evidence="2">
    <location>
        <begin position="449"/>
        <end position="494"/>
    </location>
</feature>
<dbReference type="PROSITE" id="PS50158">
    <property type="entry name" value="ZF_CCHC"/>
    <property type="match status" value="1"/>
</dbReference>
<dbReference type="GO" id="GO:0003676">
    <property type="term" value="F:nucleic acid binding"/>
    <property type="evidence" value="ECO:0007669"/>
    <property type="project" value="InterPro"/>
</dbReference>
<feature type="compositionally biased region" description="Gly residues" evidence="2">
    <location>
        <begin position="401"/>
        <end position="416"/>
    </location>
</feature>
<evidence type="ECO:0000313" key="5">
    <source>
        <dbReference type="Proteomes" id="UP000324091"/>
    </source>
</evidence>
<evidence type="ECO:0000259" key="3">
    <source>
        <dbReference type="PROSITE" id="PS50158"/>
    </source>
</evidence>
<sequence length="564" mass="59168">MAANAGLTGLSRKHGVKVGAGSVLSVEEVALAVGQKIGHNSIKSAARMNRAVVLFLSKVEQVNTLVETGITVGGQSVQVTPLTQPAARITLSNVPPFISDEFLVRELSRHGKVVSPIRKMLSGCESPLLRHVVSHRRQVHMILNNKAEEFNYRFIVKVDDFDYTLFATSSALKCFNCREEGHLARACPSRVAPDAPAAEPAAPAAPPAPRPIPAARRRWLSAEGSSAAPDGVVVESRGREKRDECARESEVSGESEIVEMVVEMNDESGKSRGKVALTEVVSDLSGVMIDGVCDLNELEKNGEVMGETVKIGEAGETGDAIQTGKLGGVSQVMGEFGVPGIAAGELGEEAVSTGELGEEAVSTGERGEGAVSTGEGGEGAVSTGEGGEGAVSTGEGAVSTGEGGEGAVSTGEGGEGAVSTGEGAMGAGEGASGMSEWWLVPMKRRNKRKCAMKDKGDSETGRLEDATAGTDTSDCESMSDCSSLSGTRPDGHENNLYPPSMLSNFLRQTKGMKGLNLEKHFPDMLLFVQSASHLIKHRATSDLTNPEIFRLKKHMGKARKQLNI</sequence>
<dbReference type="AlphaFoldDB" id="A0A5C6P5R5"/>
<feature type="region of interest" description="Disordered" evidence="2">
    <location>
        <begin position="219"/>
        <end position="253"/>
    </location>
</feature>
<feature type="compositionally biased region" description="Pro residues" evidence="2">
    <location>
        <begin position="203"/>
        <end position="212"/>
    </location>
</feature>
<feature type="compositionally biased region" description="Low complexity" evidence="2">
    <location>
        <begin position="390"/>
        <end position="400"/>
    </location>
</feature>
<feature type="region of interest" description="Disordered" evidence="2">
    <location>
        <begin position="352"/>
        <end position="432"/>
    </location>
</feature>
<dbReference type="Gene3D" id="4.10.60.10">
    <property type="entry name" value="Zinc finger, CCHC-type"/>
    <property type="match status" value="1"/>
</dbReference>
<feature type="compositionally biased region" description="Polar residues" evidence="2">
    <location>
        <begin position="469"/>
        <end position="486"/>
    </location>
</feature>
<dbReference type="EMBL" id="RHFK02000007">
    <property type="protein sequence ID" value="TWW73520.1"/>
    <property type="molecule type" value="Genomic_DNA"/>
</dbReference>
<reference evidence="4 5" key="1">
    <citation type="submission" date="2019-04" db="EMBL/GenBank/DDBJ databases">
        <title>Chromosome genome assembly for Takifugu flavidus.</title>
        <authorList>
            <person name="Xiao S."/>
        </authorList>
    </citation>
    <scope>NUCLEOTIDE SEQUENCE [LARGE SCALE GENOMIC DNA]</scope>
    <source>
        <strain evidence="4">HTHZ2018</strain>
        <tissue evidence="4">Muscle</tissue>
    </source>
</reference>
<dbReference type="Pfam" id="PF00098">
    <property type="entry name" value="zf-CCHC"/>
    <property type="match status" value="1"/>
</dbReference>
<keyword evidence="1" id="KW-0479">Metal-binding</keyword>
<dbReference type="GO" id="GO:0008270">
    <property type="term" value="F:zinc ion binding"/>
    <property type="evidence" value="ECO:0007669"/>
    <property type="project" value="UniProtKB-KW"/>
</dbReference>
<evidence type="ECO:0000256" key="1">
    <source>
        <dbReference type="PROSITE-ProRule" id="PRU00047"/>
    </source>
</evidence>
<keyword evidence="1" id="KW-0862">Zinc</keyword>
<feature type="domain" description="CCHC-type" evidence="3">
    <location>
        <begin position="173"/>
        <end position="189"/>
    </location>
</feature>
<feature type="compositionally biased region" description="Basic and acidic residues" evidence="2">
    <location>
        <begin position="236"/>
        <end position="250"/>
    </location>
</feature>
<protein>
    <submittedName>
        <fullName evidence="4">Transposon TX1 uncharacterized 82 kDa protein ORF 1</fullName>
    </submittedName>
</protein>
<accession>A0A5C6P5R5</accession>
<name>A0A5C6P5R5_9TELE</name>
<gene>
    <name evidence="4" type="ORF">D4764_15G0009140</name>
</gene>
<evidence type="ECO:0000313" key="4">
    <source>
        <dbReference type="EMBL" id="TWW73520.1"/>
    </source>
</evidence>
<comment type="caution">
    <text evidence="4">The sequence shown here is derived from an EMBL/GenBank/DDBJ whole genome shotgun (WGS) entry which is preliminary data.</text>
</comment>
<dbReference type="Proteomes" id="UP000324091">
    <property type="component" value="Chromosome 15"/>
</dbReference>
<dbReference type="SUPFAM" id="SSF57756">
    <property type="entry name" value="Retrovirus zinc finger-like domains"/>
    <property type="match status" value="1"/>
</dbReference>